<keyword evidence="1" id="KW-1133">Transmembrane helix</keyword>
<protein>
    <recommendedName>
        <fullName evidence="4">Transmembrane protein</fullName>
    </recommendedName>
</protein>
<evidence type="ECO:0000256" key="1">
    <source>
        <dbReference type="SAM" id="Phobius"/>
    </source>
</evidence>
<organism evidence="2 3">
    <name type="scientific">Phytophthora megakarya</name>
    <dbReference type="NCBI Taxonomy" id="4795"/>
    <lineage>
        <taxon>Eukaryota</taxon>
        <taxon>Sar</taxon>
        <taxon>Stramenopiles</taxon>
        <taxon>Oomycota</taxon>
        <taxon>Peronosporomycetes</taxon>
        <taxon>Peronosporales</taxon>
        <taxon>Peronosporaceae</taxon>
        <taxon>Phytophthora</taxon>
    </lineage>
</organism>
<comment type="caution">
    <text evidence="2">The sequence shown here is derived from an EMBL/GenBank/DDBJ whole genome shotgun (WGS) entry which is preliminary data.</text>
</comment>
<keyword evidence="1" id="KW-0812">Transmembrane</keyword>
<feature type="transmembrane region" description="Helical" evidence="1">
    <location>
        <begin position="45"/>
        <end position="66"/>
    </location>
</feature>
<evidence type="ECO:0000313" key="2">
    <source>
        <dbReference type="EMBL" id="OWZ19616.1"/>
    </source>
</evidence>
<dbReference type="EMBL" id="NBNE01000421">
    <property type="protein sequence ID" value="OWZ19616.1"/>
    <property type="molecule type" value="Genomic_DNA"/>
</dbReference>
<reference evidence="3" key="1">
    <citation type="submission" date="2017-03" db="EMBL/GenBank/DDBJ databases">
        <title>Phytopthora megakarya and P. palmivora, two closely related causual agents of cacao black pod achieved similar genome size and gene model numbers by different mechanisms.</title>
        <authorList>
            <person name="Ali S."/>
            <person name="Shao J."/>
            <person name="Larry D.J."/>
            <person name="Kronmiller B."/>
            <person name="Shen D."/>
            <person name="Strem M.D."/>
            <person name="Melnick R.L."/>
            <person name="Guiltinan M.J."/>
            <person name="Tyler B.M."/>
            <person name="Meinhardt L.W."/>
            <person name="Bailey B.A."/>
        </authorList>
    </citation>
    <scope>NUCLEOTIDE SEQUENCE [LARGE SCALE GENOMIC DNA]</scope>
    <source>
        <strain evidence="3">zdho120</strain>
    </source>
</reference>
<evidence type="ECO:0000313" key="3">
    <source>
        <dbReference type="Proteomes" id="UP000198211"/>
    </source>
</evidence>
<keyword evidence="3" id="KW-1185">Reference proteome</keyword>
<name>A0A225WPP4_9STRA</name>
<keyword evidence="1" id="KW-0472">Membrane</keyword>
<dbReference type="AlphaFoldDB" id="A0A225WPP4"/>
<feature type="transmembrane region" description="Helical" evidence="1">
    <location>
        <begin position="21"/>
        <end position="39"/>
    </location>
</feature>
<gene>
    <name evidence="2" type="ORF">PHMEG_0006111</name>
</gene>
<evidence type="ECO:0008006" key="4">
    <source>
        <dbReference type="Google" id="ProtNLM"/>
    </source>
</evidence>
<accession>A0A225WPP4</accession>
<dbReference type="Proteomes" id="UP000198211">
    <property type="component" value="Unassembled WGS sequence"/>
</dbReference>
<proteinExistence type="predicted"/>
<sequence length="122" mass="14139">MYNPPHDIPRRVLYLRRDHPYCRNLIMLGAVSSAFRHVAMNAVHAHMFAFIIDKFLAIDGMWFWMLDTFCLMHLSMDCMKLPLFQRPISNVIFTGRFGAAITLVLNPRLGPVTSLLISRFVE</sequence>